<sequence length="54" mass="6384">MDAVTTMKQMRLQNRWRSYCVRAPTVVYRREAHTRVLRIISLRLLVNGVGSWGH</sequence>
<dbReference type="EnsemblProtists" id="HpaT806690">
    <property type="protein sequence ID" value="HpaP806690"/>
    <property type="gene ID" value="HpaG806690"/>
</dbReference>
<dbReference type="AlphaFoldDB" id="M4BJW0"/>
<dbReference type="EnsemblProtists" id="HpaT806691">
    <property type="protein sequence ID" value="HpaP806691"/>
    <property type="gene ID" value="HpaG806691"/>
</dbReference>
<dbReference type="Proteomes" id="UP000011713">
    <property type="component" value="Unassembled WGS sequence"/>
</dbReference>
<dbReference type="HOGENOM" id="CLU_3054460_0_0_1"/>
<evidence type="ECO:0000313" key="1">
    <source>
        <dbReference type="EnsemblProtists" id="HpaP806691"/>
    </source>
</evidence>
<protein>
    <submittedName>
        <fullName evidence="1">Uncharacterized protein</fullName>
    </submittedName>
</protein>
<organism evidence="1 2">
    <name type="scientific">Hyaloperonospora arabidopsidis (strain Emoy2)</name>
    <name type="common">Downy mildew agent</name>
    <name type="synonym">Peronospora arabidopsidis</name>
    <dbReference type="NCBI Taxonomy" id="559515"/>
    <lineage>
        <taxon>Eukaryota</taxon>
        <taxon>Sar</taxon>
        <taxon>Stramenopiles</taxon>
        <taxon>Oomycota</taxon>
        <taxon>Peronosporomycetes</taxon>
        <taxon>Peronosporales</taxon>
        <taxon>Peronosporaceae</taxon>
        <taxon>Hyaloperonospora</taxon>
    </lineage>
</organism>
<proteinExistence type="predicted"/>
<accession>M4BJW0</accession>
<reference evidence="1" key="2">
    <citation type="submission" date="2015-06" db="UniProtKB">
        <authorList>
            <consortium name="EnsemblProtists"/>
        </authorList>
    </citation>
    <scope>IDENTIFICATION</scope>
    <source>
        <strain evidence="1">Emoy2</strain>
    </source>
</reference>
<reference evidence="2" key="1">
    <citation type="journal article" date="2010" name="Science">
        <title>Signatures of adaptation to obligate biotrophy in the Hyaloperonospora arabidopsidis genome.</title>
        <authorList>
            <person name="Baxter L."/>
            <person name="Tripathy S."/>
            <person name="Ishaque N."/>
            <person name="Boot N."/>
            <person name="Cabral A."/>
            <person name="Kemen E."/>
            <person name="Thines M."/>
            <person name="Ah-Fong A."/>
            <person name="Anderson R."/>
            <person name="Badejoko W."/>
            <person name="Bittner-Eddy P."/>
            <person name="Boore J.L."/>
            <person name="Chibucos M.C."/>
            <person name="Coates M."/>
            <person name="Dehal P."/>
            <person name="Delehaunty K."/>
            <person name="Dong S."/>
            <person name="Downton P."/>
            <person name="Dumas B."/>
            <person name="Fabro G."/>
            <person name="Fronick C."/>
            <person name="Fuerstenberg S.I."/>
            <person name="Fulton L."/>
            <person name="Gaulin E."/>
            <person name="Govers F."/>
            <person name="Hughes L."/>
            <person name="Humphray S."/>
            <person name="Jiang R.H."/>
            <person name="Judelson H."/>
            <person name="Kamoun S."/>
            <person name="Kyung K."/>
            <person name="Meijer H."/>
            <person name="Minx P."/>
            <person name="Morris P."/>
            <person name="Nelson J."/>
            <person name="Phuntumart V."/>
            <person name="Qutob D."/>
            <person name="Rehmany A."/>
            <person name="Rougon-Cardoso A."/>
            <person name="Ryden P."/>
            <person name="Torto-Alalibo T."/>
            <person name="Studholme D."/>
            <person name="Wang Y."/>
            <person name="Win J."/>
            <person name="Wood J."/>
            <person name="Clifton S.W."/>
            <person name="Rogers J."/>
            <person name="Van den Ackerveken G."/>
            <person name="Jones J.D."/>
            <person name="McDowell J.M."/>
            <person name="Beynon J."/>
            <person name="Tyler B.M."/>
        </authorList>
    </citation>
    <scope>NUCLEOTIDE SEQUENCE [LARGE SCALE GENOMIC DNA]</scope>
    <source>
        <strain evidence="2">Emoy2</strain>
    </source>
</reference>
<evidence type="ECO:0000313" key="2">
    <source>
        <dbReference type="Proteomes" id="UP000011713"/>
    </source>
</evidence>
<dbReference type="InParanoid" id="M4BJW0"/>
<name>M4BJW0_HYAAE</name>
<dbReference type="VEuPathDB" id="FungiDB:HpaG806691"/>
<dbReference type="EMBL" id="JH598337">
    <property type="status" value="NOT_ANNOTATED_CDS"/>
    <property type="molecule type" value="Genomic_DNA"/>
</dbReference>
<keyword evidence="2" id="KW-1185">Reference proteome</keyword>